<dbReference type="Proteomes" id="UP000198414">
    <property type="component" value="Unassembled WGS sequence"/>
</dbReference>
<gene>
    <name evidence="1" type="ORF">IWT25_00749</name>
</gene>
<reference evidence="1 2" key="1">
    <citation type="submission" date="2015-11" db="EMBL/GenBank/DDBJ databases">
        <title>Draft genome sequences of new species of the genus Lactobacillus isolated from orchardgrass silage.</title>
        <authorList>
            <person name="Tohno M."/>
            <person name="Tanizawa Y."/>
            <person name="Arita M."/>
        </authorList>
    </citation>
    <scope>NUCLEOTIDE SEQUENCE [LARGE SCALE GENOMIC DNA]</scope>
    <source>
        <strain evidence="1 2">IWT25</strain>
    </source>
</reference>
<evidence type="ECO:0000313" key="2">
    <source>
        <dbReference type="Proteomes" id="UP000198414"/>
    </source>
</evidence>
<name>A0A1Z5IUL5_9LACO</name>
<comment type="caution">
    <text evidence="1">The sequence shown here is derived from an EMBL/GenBank/DDBJ whole genome shotgun (WGS) entry which is preliminary data.</text>
</comment>
<dbReference type="EMBL" id="BCMI01000005">
    <property type="protein sequence ID" value="GAX05443.1"/>
    <property type="molecule type" value="Genomic_DNA"/>
</dbReference>
<dbReference type="AlphaFoldDB" id="A0A1Z5IUL5"/>
<dbReference type="RefSeq" id="WP_089120748.1">
    <property type="nucleotide sequence ID" value="NZ_BCMI01000005.1"/>
</dbReference>
<accession>A0A1Z5IUL5</accession>
<sequence>MDKETFISLYNDEIDKIVNQDAVRVETIKREREDGTLDNMIEGSTYIARTAYLKALNQGFNDDQAFVIGLRQAGYISDN</sequence>
<evidence type="ECO:0000313" key="1">
    <source>
        <dbReference type="EMBL" id="GAX05443.1"/>
    </source>
</evidence>
<dbReference type="OrthoDB" id="2307335at2"/>
<protein>
    <submittedName>
        <fullName evidence="1">Uncharacterized protein</fullName>
    </submittedName>
</protein>
<organism evidence="1 2">
    <name type="scientific">Secundilactobacillus pentosiphilus</name>
    <dbReference type="NCBI Taxonomy" id="1714682"/>
    <lineage>
        <taxon>Bacteria</taxon>
        <taxon>Bacillati</taxon>
        <taxon>Bacillota</taxon>
        <taxon>Bacilli</taxon>
        <taxon>Lactobacillales</taxon>
        <taxon>Lactobacillaceae</taxon>
        <taxon>Secundilactobacillus</taxon>
    </lineage>
</organism>
<proteinExistence type="predicted"/>